<keyword evidence="3" id="KW-1185">Reference proteome</keyword>
<gene>
    <name evidence="2" type="primary">ppp4r2b_1</name>
    <name evidence="2" type="ORF">N1851_013653</name>
</gene>
<accession>A0AA47MVU5</accession>
<comment type="caution">
    <text evidence="2">The sequence shown here is derived from an EMBL/GenBank/DDBJ whole genome shotgun (WGS) entry which is preliminary data.</text>
</comment>
<organism evidence="2 3">
    <name type="scientific">Merluccius polli</name>
    <name type="common">Benguela hake</name>
    <name type="synonym">Merluccius cadenati</name>
    <dbReference type="NCBI Taxonomy" id="89951"/>
    <lineage>
        <taxon>Eukaryota</taxon>
        <taxon>Metazoa</taxon>
        <taxon>Chordata</taxon>
        <taxon>Craniata</taxon>
        <taxon>Vertebrata</taxon>
        <taxon>Euteleostomi</taxon>
        <taxon>Actinopterygii</taxon>
        <taxon>Neopterygii</taxon>
        <taxon>Teleostei</taxon>
        <taxon>Neoteleostei</taxon>
        <taxon>Acanthomorphata</taxon>
        <taxon>Zeiogadaria</taxon>
        <taxon>Gadariae</taxon>
        <taxon>Gadiformes</taxon>
        <taxon>Gadoidei</taxon>
        <taxon>Merlucciidae</taxon>
        <taxon>Merluccius</taxon>
    </lineage>
</organism>
<dbReference type="InterPro" id="IPR015267">
    <property type="entry name" value="PPP4R2"/>
</dbReference>
<dbReference type="AlphaFoldDB" id="A0AA47MVU5"/>
<dbReference type="PANTHER" id="PTHR16487:SF4">
    <property type="entry name" value="SERINE_THREONINE-PROTEIN PHOSPHATASE 4 REGULATORY SUBUNIT 2-B"/>
    <property type="match status" value="1"/>
</dbReference>
<dbReference type="Pfam" id="PF09184">
    <property type="entry name" value="PPP4R2"/>
    <property type="match status" value="1"/>
</dbReference>
<dbReference type="GO" id="GO:0005737">
    <property type="term" value="C:cytoplasm"/>
    <property type="evidence" value="ECO:0007669"/>
    <property type="project" value="TreeGrafter"/>
</dbReference>
<name>A0AA47MVU5_MERPO</name>
<comment type="similarity">
    <text evidence="1">Belongs to the PPP4R2 family.</text>
</comment>
<dbReference type="GO" id="GO:0019888">
    <property type="term" value="F:protein phosphatase regulator activity"/>
    <property type="evidence" value="ECO:0007669"/>
    <property type="project" value="InterPro"/>
</dbReference>
<evidence type="ECO:0000313" key="2">
    <source>
        <dbReference type="EMBL" id="KAK0147009.1"/>
    </source>
</evidence>
<dbReference type="EMBL" id="JAOPHQ010002389">
    <property type="protein sequence ID" value="KAK0147009.1"/>
    <property type="molecule type" value="Genomic_DNA"/>
</dbReference>
<dbReference type="GO" id="GO:0030289">
    <property type="term" value="C:protein phosphatase 4 complex"/>
    <property type="evidence" value="ECO:0007669"/>
    <property type="project" value="InterPro"/>
</dbReference>
<proteinExistence type="inferred from homology"/>
<protein>
    <submittedName>
        <fullName evidence="2">Serine/threonine-protein phosphatase 4 regulatory subunit 2-B</fullName>
    </submittedName>
</protein>
<sequence>MMDIDSLQEALKGRYKPPRRAAAAAGSADGRSSSSSLCVFRVGWETAAAAAAKKNYEYFDKKGKLETFPLLEQFLCHIAKTGETLVQWPQFKNYFLFKLEKVMEDFRASVPEQRGPANPNVESIPFEDMKERILKIVKAYNGIPFTIQRLCELLTEPKRNYTGTDKFLRGIEKSKFKVPFGKFNNMIMDVFFIKGCFTNKHTVAGKMAAVALIE</sequence>
<reference evidence="2" key="1">
    <citation type="journal article" date="2023" name="Front. Mar. Sci.">
        <title>A new Merluccius polli reference genome to investigate the effects of global change in West African waters.</title>
        <authorList>
            <person name="Mateo J.L."/>
            <person name="Blanco-Fernandez C."/>
            <person name="Garcia-Vazquez E."/>
            <person name="Machado-Schiaffino G."/>
        </authorList>
    </citation>
    <scope>NUCLEOTIDE SEQUENCE</scope>
    <source>
        <strain evidence="2">C29</strain>
        <tissue evidence="2">Fin</tissue>
    </source>
</reference>
<evidence type="ECO:0000313" key="3">
    <source>
        <dbReference type="Proteomes" id="UP001174136"/>
    </source>
</evidence>
<evidence type="ECO:0000256" key="1">
    <source>
        <dbReference type="ARBA" id="ARBA00009207"/>
    </source>
</evidence>
<dbReference type="GO" id="GO:0005634">
    <property type="term" value="C:nucleus"/>
    <property type="evidence" value="ECO:0007669"/>
    <property type="project" value="TreeGrafter"/>
</dbReference>
<dbReference type="PANTHER" id="PTHR16487">
    <property type="entry name" value="PPP4R2-RELATED PROTEIN"/>
    <property type="match status" value="1"/>
</dbReference>
<dbReference type="Proteomes" id="UP001174136">
    <property type="component" value="Unassembled WGS sequence"/>
</dbReference>